<feature type="compositionally biased region" description="Basic and acidic residues" evidence="1">
    <location>
        <begin position="7"/>
        <end position="17"/>
    </location>
</feature>
<dbReference type="PANTHER" id="PTHR47561">
    <property type="entry name" value="POLYSACCHARIDE DEACETYLASE FAMILY PROTEIN (AFU_ORTHOLOGUE AFUA_6G05030)"/>
    <property type="match status" value="1"/>
</dbReference>
<name>A0ABR4JC05_9EURO</name>
<dbReference type="Proteomes" id="UP001610444">
    <property type="component" value="Unassembled WGS sequence"/>
</dbReference>
<dbReference type="Gene3D" id="3.20.20.370">
    <property type="entry name" value="Glycoside hydrolase/deacetylase"/>
    <property type="match status" value="1"/>
</dbReference>
<gene>
    <name evidence="2" type="ORF">BJX68DRAFT_273145</name>
</gene>
<evidence type="ECO:0000313" key="2">
    <source>
        <dbReference type="EMBL" id="KAL2837272.1"/>
    </source>
</evidence>
<accession>A0ABR4JC05</accession>
<evidence type="ECO:0000256" key="1">
    <source>
        <dbReference type="SAM" id="MobiDB-lite"/>
    </source>
</evidence>
<dbReference type="RefSeq" id="XP_070892469.1">
    <property type="nucleotide sequence ID" value="XM_071047373.1"/>
</dbReference>
<dbReference type="PANTHER" id="PTHR47561:SF1">
    <property type="entry name" value="POLYSACCHARIDE DEACETYLASE FAMILY PROTEIN (AFU_ORTHOLOGUE AFUA_6G05030)"/>
    <property type="match status" value="1"/>
</dbReference>
<dbReference type="InterPro" id="IPR011330">
    <property type="entry name" value="Glyco_hydro/deAcase_b/a-brl"/>
</dbReference>
<keyword evidence="3" id="KW-1185">Reference proteome</keyword>
<sequence>MQAMKSDYTDTARERNRHDHRAAKGHLRQDVPHADRVLRPLERGEETGLVEISGNWYMDYLPPMMFIKNAPNSHGWDHLDYFYREYDEFIFPMTIHPDVSGRPHVLLMHEKDIEHIHRHEGVEWVTMEQMCDDFKSKNKPPVGAKMPAVPLPMLK</sequence>
<evidence type="ECO:0000313" key="3">
    <source>
        <dbReference type="Proteomes" id="UP001610444"/>
    </source>
</evidence>
<dbReference type="SUPFAM" id="SSF88713">
    <property type="entry name" value="Glycoside hydrolase/deacetylase"/>
    <property type="match status" value="1"/>
</dbReference>
<dbReference type="GeneID" id="98162537"/>
<protein>
    <submittedName>
        <fullName evidence="2">Uncharacterized protein</fullName>
    </submittedName>
</protein>
<reference evidence="2 3" key="1">
    <citation type="submission" date="2024-07" db="EMBL/GenBank/DDBJ databases">
        <title>Section-level genome sequencing and comparative genomics of Aspergillus sections Usti and Cavernicolus.</title>
        <authorList>
            <consortium name="Lawrence Berkeley National Laboratory"/>
            <person name="Nybo J.L."/>
            <person name="Vesth T.C."/>
            <person name="Theobald S."/>
            <person name="Frisvad J.C."/>
            <person name="Larsen T.O."/>
            <person name="Kjaerboelling I."/>
            <person name="Rothschild-Mancinelli K."/>
            <person name="Lyhne E.K."/>
            <person name="Kogle M.E."/>
            <person name="Barry K."/>
            <person name="Clum A."/>
            <person name="Na H."/>
            <person name="Ledsgaard L."/>
            <person name="Lin J."/>
            <person name="Lipzen A."/>
            <person name="Kuo A."/>
            <person name="Riley R."/>
            <person name="Mondo S."/>
            <person name="LaButti K."/>
            <person name="Haridas S."/>
            <person name="Pangalinan J."/>
            <person name="Salamov A.A."/>
            <person name="Simmons B.A."/>
            <person name="Magnuson J.K."/>
            <person name="Chen J."/>
            <person name="Drula E."/>
            <person name="Henrissat B."/>
            <person name="Wiebenga A."/>
            <person name="Lubbers R.J."/>
            <person name="Gomes A.C."/>
            <person name="Macurrencykelacurrency M.R."/>
            <person name="Stajich J."/>
            <person name="Grigoriev I.V."/>
            <person name="Mortensen U.H."/>
            <person name="De vries R.P."/>
            <person name="Baker S.E."/>
            <person name="Andersen M.R."/>
        </authorList>
    </citation>
    <scope>NUCLEOTIDE SEQUENCE [LARGE SCALE GENOMIC DNA]</scope>
    <source>
        <strain evidence="2 3">CBS 756.74</strain>
    </source>
</reference>
<proteinExistence type="predicted"/>
<organism evidence="2 3">
    <name type="scientific">Aspergillus pseudodeflectus</name>
    <dbReference type="NCBI Taxonomy" id="176178"/>
    <lineage>
        <taxon>Eukaryota</taxon>
        <taxon>Fungi</taxon>
        <taxon>Dikarya</taxon>
        <taxon>Ascomycota</taxon>
        <taxon>Pezizomycotina</taxon>
        <taxon>Eurotiomycetes</taxon>
        <taxon>Eurotiomycetidae</taxon>
        <taxon>Eurotiales</taxon>
        <taxon>Aspergillaceae</taxon>
        <taxon>Aspergillus</taxon>
        <taxon>Aspergillus subgen. Nidulantes</taxon>
    </lineage>
</organism>
<dbReference type="EMBL" id="JBFXLR010000100">
    <property type="protein sequence ID" value="KAL2837272.1"/>
    <property type="molecule type" value="Genomic_DNA"/>
</dbReference>
<feature type="region of interest" description="Disordered" evidence="1">
    <location>
        <begin position="1"/>
        <end position="28"/>
    </location>
</feature>
<comment type="caution">
    <text evidence="2">The sequence shown here is derived from an EMBL/GenBank/DDBJ whole genome shotgun (WGS) entry which is preliminary data.</text>
</comment>